<dbReference type="AlphaFoldDB" id="A0A6C0DMV6"/>
<proteinExistence type="predicted"/>
<organism evidence="2">
    <name type="scientific">viral metagenome</name>
    <dbReference type="NCBI Taxonomy" id="1070528"/>
    <lineage>
        <taxon>unclassified sequences</taxon>
        <taxon>metagenomes</taxon>
        <taxon>organismal metagenomes</taxon>
    </lineage>
</organism>
<reference evidence="2" key="1">
    <citation type="journal article" date="2020" name="Nature">
        <title>Giant virus diversity and host interactions through global metagenomics.</title>
        <authorList>
            <person name="Schulz F."/>
            <person name="Roux S."/>
            <person name="Paez-Espino D."/>
            <person name="Jungbluth S."/>
            <person name="Walsh D.A."/>
            <person name="Denef V.J."/>
            <person name="McMahon K.D."/>
            <person name="Konstantinidis K.T."/>
            <person name="Eloe-Fadrosh E.A."/>
            <person name="Kyrpides N.C."/>
            <person name="Woyke T."/>
        </authorList>
    </citation>
    <scope>NUCLEOTIDE SEQUENCE</scope>
    <source>
        <strain evidence="2">GVMAG-M-3300023174-3</strain>
    </source>
</reference>
<feature type="region of interest" description="Disordered" evidence="1">
    <location>
        <begin position="68"/>
        <end position="89"/>
    </location>
</feature>
<protein>
    <submittedName>
        <fullName evidence="2">Uncharacterized protein</fullName>
    </submittedName>
</protein>
<evidence type="ECO:0000313" key="2">
    <source>
        <dbReference type="EMBL" id="QHT17927.1"/>
    </source>
</evidence>
<evidence type="ECO:0000256" key="1">
    <source>
        <dbReference type="SAM" id="MobiDB-lite"/>
    </source>
</evidence>
<sequence>MTRLSRSTFRNKLHDMRHTIHSLPLPMDVLNIIQDFVFMTSKDCHKLVLEEVGEMCIKNYRYYIGSESDDESGYETDYGDSTDDNDDEQPEHWEKIGWFGANYYKNSYSPIRRGPYDYILSGDFRMNGENCRKCGDYKRSDSYNYNDESCNNYKTRRHFIDLCVGELRRFYKDHSLFEYDALAERKYYSEFTRTARQKEKVLMFLRMPFQMRCICNEKHHNLLQKIRVALNNPPLL</sequence>
<dbReference type="EMBL" id="MN739646">
    <property type="protein sequence ID" value="QHT17927.1"/>
    <property type="molecule type" value="Genomic_DNA"/>
</dbReference>
<accession>A0A6C0DMV6</accession>
<name>A0A6C0DMV6_9ZZZZ</name>